<evidence type="ECO:0000256" key="1">
    <source>
        <dbReference type="ARBA" id="ARBA00005529"/>
    </source>
</evidence>
<keyword evidence="8" id="KW-0325">Glycoprotein</keyword>
<dbReference type="PROSITE" id="PS00136">
    <property type="entry name" value="SUBTILASE_ASP"/>
    <property type="match status" value="1"/>
</dbReference>
<evidence type="ECO:0000256" key="5">
    <source>
        <dbReference type="ARBA" id="ARBA00022801"/>
    </source>
</evidence>
<dbReference type="SMART" id="SM00237">
    <property type="entry name" value="Calx_beta"/>
    <property type="match status" value="1"/>
</dbReference>
<feature type="region of interest" description="Disordered" evidence="10">
    <location>
        <begin position="1995"/>
        <end position="2021"/>
    </location>
</feature>
<keyword evidence="14" id="KW-1185">Reference proteome</keyword>
<comment type="similarity">
    <text evidence="1">Belongs to the FRAS1 family.</text>
</comment>
<dbReference type="Pfam" id="PF19309">
    <property type="entry name" value="Frem_N"/>
    <property type="match status" value="1"/>
</dbReference>
<feature type="repeat" description="CSPG" evidence="9">
    <location>
        <begin position="1635"/>
        <end position="1727"/>
    </location>
</feature>
<dbReference type="SMART" id="SM00034">
    <property type="entry name" value="CLECT"/>
    <property type="match status" value="1"/>
</dbReference>
<feature type="repeat" description="CSPG" evidence="9">
    <location>
        <begin position="1148"/>
        <end position="1251"/>
    </location>
</feature>
<evidence type="ECO:0000256" key="3">
    <source>
        <dbReference type="ARBA" id="ARBA00022729"/>
    </source>
</evidence>
<evidence type="ECO:0000259" key="12">
    <source>
        <dbReference type="PROSITE" id="PS50041"/>
    </source>
</evidence>
<feature type="repeat" description="CSPG" evidence="9">
    <location>
        <begin position="645"/>
        <end position="739"/>
    </location>
</feature>
<dbReference type="SUPFAM" id="SSF56436">
    <property type="entry name" value="C-type lectin-like"/>
    <property type="match status" value="1"/>
</dbReference>
<evidence type="ECO:0000256" key="2">
    <source>
        <dbReference type="ARBA" id="ARBA00022723"/>
    </source>
</evidence>
<feature type="repeat" description="CSPG" evidence="9">
    <location>
        <begin position="1522"/>
        <end position="1614"/>
    </location>
</feature>
<dbReference type="PROSITE" id="PS50041">
    <property type="entry name" value="C_TYPE_LECTIN_2"/>
    <property type="match status" value="1"/>
</dbReference>
<keyword evidence="6" id="KW-0106">Calcium</keyword>
<feature type="repeat" description="CSPG" evidence="9">
    <location>
        <begin position="900"/>
        <end position="991"/>
    </location>
</feature>
<keyword evidence="7" id="KW-0130">Cell adhesion</keyword>
<organism evidence="13 14">
    <name type="scientific">Eleginops maclovinus</name>
    <name type="common">Patagonian blennie</name>
    <name type="synonym">Eleginus maclovinus</name>
    <dbReference type="NCBI Taxonomy" id="56733"/>
    <lineage>
        <taxon>Eukaryota</taxon>
        <taxon>Metazoa</taxon>
        <taxon>Chordata</taxon>
        <taxon>Craniata</taxon>
        <taxon>Vertebrata</taxon>
        <taxon>Euteleostomi</taxon>
        <taxon>Actinopterygii</taxon>
        <taxon>Neopterygii</taxon>
        <taxon>Teleostei</taxon>
        <taxon>Neoteleostei</taxon>
        <taxon>Acanthomorphata</taxon>
        <taxon>Eupercaria</taxon>
        <taxon>Perciformes</taxon>
        <taxon>Notothenioidei</taxon>
        <taxon>Eleginopidae</taxon>
        <taxon>Eleginops</taxon>
    </lineage>
</organism>
<dbReference type="GO" id="GO:0009653">
    <property type="term" value="P:anatomical structure morphogenesis"/>
    <property type="evidence" value="ECO:0007669"/>
    <property type="project" value="TreeGrafter"/>
</dbReference>
<feature type="repeat" description="CSPG" evidence="9">
    <location>
        <begin position="1012"/>
        <end position="1102"/>
    </location>
</feature>
<dbReference type="InterPro" id="IPR023827">
    <property type="entry name" value="Peptidase_S8_Asp-AS"/>
</dbReference>
<dbReference type="Gene3D" id="3.10.100.10">
    <property type="entry name" value="Mannose-Binding Protein A, subunit A"/>
    <property type="match status" value="1"/>
</dbReference>
<dbReference type="EMBL" id="JAUZQC010000006">
    <property type="protein sequence ID" value="KAK5869234.1"/>
    <property type="molecule type" value="Genomic_DNA"/>
</dbReference>
<evidence type="ECO:0000256" key="11">
    <source>
        <dbReference type="SAM" id="SignalP"/>
    </source>
</evidence>
<gene>
    <name evidence="13" type="ORF">PBY51_023968</name>
</gene>
<dbReference type="Pfam" id="PF03160">
    <property type="entry name" value="Calx-beta"/>
    <property type="match status" value="1"/>
</dbReference>
<feature type="compositionally biased region" description="Low complexity" evidence="10">
    <location>
        <begin position="2068"/>
        <end position="2082"/>
    </location>
</feature>
<feature type="repeat" description="CSPG" evidence="9">
    <location>
        <begin position="1758"/>
        <end position="1855"/>
    </location>
</feature>
<proteinExistence type="inferred from homology"/>
<evidence type="ECO:0000256" key="9">
    <source>
        <dbReference type="PROSITE-ProRule" id="PRU01201"/>
    </source>
</evidence>
<evidence type="ECO:0000313" key="13">
    <source>
        <dbReference type="EMBL" id="KAK5869234.1"/>
    </source>
</evidence>
<dbReference type="SUPFAM" id="SSF141072">
    <property type="entry name" value="CalX-like"/>
    <property type="match status" value="1"/>
</dbReference>
<dbReference type="Proteomes" id="UP001346869">
    <property type="component" value="Unassembled WGS sequence"/>
</dbReference>
<reference evidence="13 14" key="2">
    <citation type="journal article" date="2023" name="Mol. Biol. Evol.">
        <title>Genomics of Secondarily Temperate Adaptation in the Only Non-Antarctic Icefish.</title>
        <authorList>
            <person name="Rivera-Colon A.G."/>
            <person name="Rayamajhi N."/>
            <person name="Minhas B.F."/>
            <person name="Madrigal G."/>
            <person name="Bilyk K.T."/>
            <person name="Yoon V."/>
            <person name="Hune M."/>
            <person name="Gregory S."/>
            <person name="Cheng C.H.C."/>
            <person name="Catchen J.M."/>
        </authorList>
    </citation>
    <scope>NUCLEOTIDE SEQUENCE [LARGE SCALE GENOMIC DNA]</scope>
    <source>
        <strain evidence="13">JMC-PN-2008</strain>
    </source>
</reference>
<feature type="repeat" description="CSPG" evidence="9">
    <location>
        <begin position="1272"/>
        <end position="1380"/>
    </location>
</feature>
<dbReference type="PROSITE" id="PS51854">
    <property type="entry name" value="CSPG"/>
    <property type="match status" value="11"/>
</dbReference>
<dbReference type="InterPro" id="IPR016187">
    <property type="entry name" value="CTDL_fold"/>
</dbReference>
<accession>A0AAN8AUH6</accession>
<feature type="signal peptide" evidence="11">
    <location>
        <begin position="1"/>
        <end position="19"/>
    </location>
</feature>
<dbReference type="Pfam" id="PF16184">
    <property type="entry name" value="Cadherin_3"/>
    <property type="match status" value="12"/>
</dbReference>
<dbReference type="InterPro" id="IPR039005">
    <property type="entry name" value="CSPG_rpt"/>
</dbReference>
<feature type="domain" description="C-type lectin" evidence="12">
    <location>
        <begin position="2155"/>
        <end position="2254"/>
    </location>
</feature>
<evidence type="ECO:0000256" key="6">
    <source>
        <dbReference type="ARBA" id="ARBA00022837"/>
    </source>
</evidence>
<evidence type="ECO:0000256" key="10">
    <source>
        <dbReference type="SAM" id="MobiDB-lite"/>
    </source>
</evidence>
<keyword evidence="4" id="KW-0677">Repeat</keyword>
<dbReference type="InterPro" id="IPR045658">
    <property type="entry name" value="FRAS1-rel_N"/>
</dbReference>
<feature type="repeat" description="CSPG" evidence="9">
    <location>
        <begin position="766"/>
        <end position="878"/>
    </location>
</feature>
<protein>
    <recommendedName>
        <fullName evidence="12">C-type lectin domain-containing protein</fullName>
    </recommendedName>
</protein>
<dbReference type="GO" id="GO:0007154">
    <property type="term" value="P:cell communication"/>
    <property type="evidence" value="ECO:0007669"/>
    <property type="project" value="InterPro"/>
</dbReference>
<dbReference type="InterPro" id="IPR051561">
    <property type="entry name" value="FRAS1_ECM"/>
</dbReference>
<feature type="chain" id="PRO_5043032536" description="C-type lectin domain-containing protein" evidence="11">
    <location>
        <begin position="20"/>
        <end position="2270"/>
    </location>
</feature>
<dbReference type="InterPro" id="IPR003644">
    <property type="entry name" value="Calx_beta"/>
</dbReference>
<dbReference type="InterPro" id="IPR001304">
    <property type="entry name" value="C-type_lectin-like"/>
</dbReference>
<feature type="repeat" description="CSPG" evidence="9">
    <location>
        <begin position="276"/>
        <end position="370"/>
    </location>
</feature>
<keyword evidence="2" id="KW-0479">Metal-binding</keyword>
<sequence>MAAAVRTLLLLAWTAICSGTLVVVNSGVKVTRGRSVFITEMELKINVGPTSDCKVEVVMNEPITQRVGKLTPQVFDCCFLEDEVKYSHNGNPLLDKDTVMLRIYRFTSSDTLVETVVLAVQVEDSGCGVVQLGSTPLVVPVFYGLSNSIDGSVLNIRSSADLVCTVRLMSTDTSVPALGRLVREEDPTQRKGRETASLCQGNKPCLHDTNQVGFLKTSCQDFLSSGLKYQHLNPPSPEIDYVPIRVELREKASRALLEAETVWLPVLIHGAMQNQPPQAVFMASFILEVDQFILTPLTTASLDAKDPETPQERLIFNMTSPPSEGYITHLDDHTKPVTSFTWLDLHEMKVAYQPPNSSQSQRRNYEVEFQVIDGSYITSPPFMVHISIRVTETNAPRVSWNMGLDLLEGQSRPVTWEELQIVDNDNIDKVYLVAVDGPLHGRLSVRAQRVVSNEKLDRADWRDLCHFMLPCTGSRCTVPKQVFMLPARRDETCRNRGKLRRKLQGKLRGSGECFHILRKHPAMQATMSEGDRKRYPGNRAATGKDAMFYPTDVRSTNPSQSLAVPSGAKKNLLFPNDNERKNSACVRHGGKAFMFRVRDLREGVVVYHHSDSDTTRDHIIFRISDGRHSIRHKFSINILPKDDSPPFLINNVAVEVQEDGALRLEEFMLLASDLDSSDDYILYQVTSSPRAGQLVRKTSAQDTGDPVESFLQRDLIQGQIYYQHSGEEQFEDSFDFTLSDSHQPPNLSQIYTVVVHVFPVKDLLPVEFSGSIRSLTVKETEVVYVTQAHLHFTDPEHPDTDLYYVITQPCYITLHPGLTDAGRLFYTDTTSSMKRDHMVPVLKAFTQHAVNHRKVAFMPPVEDIGPDPLFVQFVFSISDHLGGTISNLVFNITVLPVDDQAPEAFTNLLRVEEGGGAFVTEEHLLVKDRDSWEEVLRVEMQRTADHGRLELQGRMLLQGQSFTLHDLRGLRLRYIHDDSETAEDKVHLKVTDGLNSADVVLLIQVLPMNDEPPQLGGGLRGELSCQEGGRVQITVDYLSATDRDSEDSRLTYMLARSPGRGALQREGLNVDKFSQQDLLQGHVYYVHTGGEIGPDPVVDSVTLIISDGEAGGTDGCCHGDAPPPPVPLHGTLPVYDLNITILPVNNEVPSITLGMSMLVVDEGSSSCLCGGVLAATDPDSHPDQLTFHLETLPLHGYLENTLPTPGSEKSNAGVRVESFSLVHLNLGLINYIQSESKGAEPTIDQLSISVSDGLHRSAPIPFSIIINPTNDETPSLLLANFTVKEGGMRELTPSILNGFDLDGPLDTLTFTVVQPPAHGSLINGIHGTETSRYKDMGVELLQKSLPITSFTLQELHQGMKIVYMHDDTETQKDAVALQLTDGVHTVQGMAQVTVLLVNDERPRLLKNAGLEVDPGERRVISSVALEAEDPDTSPQHLFYFLNAAPRFGKLQIKTESAWTELSAGQNFTQDDVEMNRLWYAHTAASNAAGFKGHDSFRFILSDLDNETPAQSFFISVHTVQKGELLLLSRGVHLMEGQRVALNTDILLASDSSGLPEELVYTLSVPPRHGLVHAVQLPGIPLGSFTQLDVAAHRVCYTHDNSHHADTDSFSFVVTNGDSSRSGTLHFTIEHGDRIPPTLHHNTGLQLQDGSTETVTPAQMQLTDPDTATSSLSFVITQPPRHGRLLLRGVPLFPPLKFTQTDVDQLNLAYQHNLGSLEDTDRFYFLPTDGTNSGYLEFGHLREEPAVFNIQVDRVDRLPPSLSTRQSPSTVVGLGGGRYGIFITSKHLQASDPDSPAEELEFSISRPPQFGYLENALTGAYMKGRFTQRDVDQRAVAFVLPDDMEVTADSFQFLLTDPAGNTMLPQTLELSWSRVELSATCYRTCETAGTLQIQIQRSGGSIDPAYVAIQVEESSAKLGRDFTHSTAALIQFDSGVSVKTWNIYLIDDGLEENHETFTVTLKNAKNAVLGQRTSASVEIVDPRGGKCNPDDLMVEEEDERHLTRPPLAHLPDPPRVKEEDSVTDIEAELLWENQPHPPRGDVPNRRPYLEYREGEPQDQAAPSSHNHRSSPSTGSSGSSVPRVRQGGLKVQLSGGRSKEKVWTFHSLTPLRLEELKPGDTDPPQKDHPEPRHHPELRQRKTGRSASSRCADGWTHYRRRCYTVSSSVASWASAERSCSMLFNSSLTGVSSRRDMNWLWKFAGRKPFWISLSVGLSRWMWADGQSVSFSRLREEALLGSDCVLVENHRSWISTSCSPETQHAFICSSQAHTH</sequence>
<feature type="region of interest" description="Disordered" evidence="10">
    <location>
        <begin position="2053"/>
        <end position="2083"/>
    </location>
</feature>
<evidence type="ECO:0000313" key="14">
    <source>
        <dbReference type="Proteomes" id="UP001346869"/>
    </source>
</evidence>
<evidence type="ECO:0000256" key="8">
    <source>
        <dbReference type="ARBA" id="ARBA00023180"/>
    </source>
</evidence>
<dbReference type="PANTHER" id="PTHR45739:SF3">
    <property type="entry name" value="FRAS-RELATED EXTRACELLULAR MATRIX PROTEIN 1B PRECURSOR"/>
    <property type="match status" value="1"/>
</dbReference>
<dbReference type="InterPro" id="IPR038081">
    <property type="entry name" value="CalX-like_sf"/>
</dbReference>
<keyword evidence="3 11" id="KW-0732">Signal</keyword>
<keyword evidence="5" id="KW-0378">Hydrolase</keyword>
<dbReference type="GO" id="GO:0007155">
    <property type="term" value="P:cell adhesion"/>
    <property type="evidence" value="ECO:0007669"/>
    <property type="project" value="UniProtKB-KW"/>
</dbReference>
<evidence type="ECO:0000256" key="4">
    <source>
        <dbReference type="ARBA" id="ARBA00022737"/>
    </source>
</evidence>
<feature type="repeat" description="CSPG" evidence="9">
    <location>
        <begin position="1401"/>
        <end position="1501"/>
    </location>
</feature>
<feature type="region of interest" description="Disordered" evidence="10">
    <location>
        <begin position="2112"/>
        <end position="2147"/>
    </location>
</feature>
<dbReference type="GO" id="GO:0016787">
    <property type="term" value="F:hydrolase activity"/>
    <property type="evidence" value="ECO:0007669"/>
    <property type="project" value="UniProtKB-KW"/>
</dbReference>
<dbReference type="InterPro" id="IPR016186">
    <property type="entry name" value="C-type_lectin-like/link_sf"/>
</dbReference>
<feature type="compositionally biased region" description="Basic and acidic residues" evidence="10">
    <location>
        <begin position="2112"/>
        <end position="2137"/>
    </location>
</feature>
<evidence type="ECO:0000256" key="7">
    <source>
        <dbReference type="ARBA" id="ARBA00022889"/>
    </source>
</evidence>
<dbReference type="GO" id="GO:0046872">
    <property type="term" value="F:metal ion binding"/>
    <property type="evidence" value="ECO:0007669"/>
    <property type="project" value="UniProtKB-KW"/>
</dbReference>
<dbReference type="PANTHER" id="PTHR45739">
    <property type="entry name" value="MATRIX PROTEIN, PUTATIVE-RELATED"/>
    <property type="match status" value="1"/>
</dbReference>
<reference evidence="13 14" key="1">
    <citation type="journal article" date="2023" name="Genes (Basel)">
        <title>Chromosome-Level Genome Assembly and Circadian Gene Repertoire of the Patagonia Blennie Eleginops maclovinus-The Closest Ancestral Proxy of Antarctic Cryonotothenioids.</title>
        <authorList>
            <person name="Cheng C.C."/>
            <person name="Rivera-Colon A.G."/>
            <person name="Minhas B.F."/>
            <person name="Wilson L."/>
            <person name="Rayamajhi N."/>
            <person name="Vargas-Chacoff L."/>
            <person name="Catchen J.M."/>
        </authorList>
    </citation>
    <scope>NUCLEOTIDE SEQUENCE [LARGE SCALE GENOMIC DNA]</scope>
    <source>
        <strain evidence="13">JMC-PN-2008</strain>
    </source>
</reference>
<dbReference type="GO" id="GO:0016020">
    <property type="term" value="C:membrane"/>
    <property type="evidence" value="ECO:0007669"/>
    <property type="project" value="InterPro"/>
</dbReference>
<comment type="caution">
    <text evidence="13">The sequence shown here is derived from an EMBL/GenBank/DDBJ whole genome shotgun (WGS) entry which is preliminary data.</text>
</comment>
<name>A0AAN8AUH6_ELEMC</name>
<dbReference type="Gene3D" id="2.60.40.2030">
    <property type="match status" value="1"/>
</dbReference>